<dbReference type="Proteomes" id="UP000800082">
    <property type="component" value="Unassembled WGS sequence"/>
</dbReference>
<dbReference type="AlphaFoldDB" id="A0A6A5RMB5"/>
<reference evidence="2" key="1">
    <citation type="journal article" date="2020" name="Stud. Mycol.">
        <title>101 Dothideomycetes genomes: a test case for predicting lifestyles and emergence of pathogens.</title>
        <authorList>
            <person name="Haridas S."/>
            <person name="Albert R."/>
            <person name="Binder M."/>
            <person name="Bloem J."/>
            <person name="Labutti K."/>
            <person name="Salamov A."/>
            <person name="Andreopoulos B."/>
            <person name="Baker S."/>
            <person name="Barry K."/>
            <person name="Bills G."/>
            <person name="Bluhm B."/>
            <person name="Cannon C."/>
            <person name="Castanera R."/>
            <person name="Culley D."/>
            <person name="Daum C."/>
            <person name="Ezra D."/>
            <person name="Gonzalez J."/>
            <person name="Henrissat B."/>
            <person name="Kuo A."/>
            <person name="Liang C."/>
            <person name="Lipzen A."/>
            <person name="Lutzoni F."/>
            <person name="Magnuson J."/>
            <person name="Mondo S."/>
            <person name="Nolan M."/>
            <person name="Ohm R."/>
            <person name="Pangilinan J."/>
            <person name="Park H.-J."/>
            <person name="Ramirez L."/>
            <person name="Alfaro M."/>
            <person name="Sun H."/>
            <person name="Tritt A."/>
            <person name="Yoshinaga Y."/>
            <person name="Zwiers L.-H."/>
            <person name="Turgeon B."/>
            <person name="Goodwin S."/>
            <person name="Spatafora J."/>
            <person name="Crous P."/>
            <person name="Grigoriev I."/>
        </authorList>
    </citation>
    <scope>NUCLEOTIDE SEQUENCE</scope>
    <source>
        <strain evidence="2">CBS 183.55</strain>
    </source>
</reference>
<feature type="compositionally biased region" description="Basic residues" evidence="1">
    <location>
        <begin position="171"/>
        <end position="183"/>
    </location>
</feature>
<keyword evidence="3" id="KW-1185">Reference proteome</keyword>
<accession>A0A6A5RMB5</accession>
<dbReference type="EMBL" id="ML978965">
    <property type="protein sequence ID" value="KAF1929565.1"/>
    <property type="molecule type" value="Genomic_DNA"/>
</dbReference>
<organism evidence="2 3">
    <name type="scientific">Didymella exigua CBS 183.55</name>
    <dbReference type="NCBI Taxonomy" id="1150837"/>
    <lineage>
        <taxon>Eukaryota</taxon>
        <taxon>Fungi</taxon>
        <taxon>Dikarya</taxon>
        <taxon>Ascomycota</taxon>
        <taxon>Pezizomycotina</taxon>
        <taxon>Dothideomycetes</taxon>
        <taxon>Pleosporomycetidae</taxon>
        <taxon>Pleosporales</taxon>
        <taxon>Pleosporineae</taxon>
        <taxon>Didymellaceae</taxon>
        <taxon>Didymella</taxon>
    </lineage>
</organism>
<feature type="region of interest" description="Disordered" evidence="1">
    <location>
        <begin position="145"/>
        <end position="200"/>
    </location>
</feature>
<proteinExistence type="predicted"/>
<sequence>MAVVTAGVVDETLGLLCRGVVCGGPGAGKAYAAARQWQQARSGNVQRNKGAGVWRDERCRARCHCGAMLLRVCDWASALCKQATSVWSEGLAGRPRVFRVWAAKSAKFAGRKEELGHAHTGLTAPAKGSMVQIYLVWRLTAERPGSDHKMSVGGAAKQKDEDVAPRTGKGFTRRALSKARTSNHTHGGEPSSKRHSGSQRLSALTPAHVGCCRWSIWAAWSLARKSSWHGSGLWALGSSLSFDAALAVCPSLAALLSLLPLRRYETVE</sequence>
<evidence type="ECO:0000313" key="3">
    <source>
        <dbReference type="Proteomes" id="UP000800082"/>
    </source>
</evidence>
<dbReference type="GeneID" id="54347613"/>
<protein>
    <submittedName>
        <fullName evidence="2">Uncharacterized protein</fullName>
    </submittedName>
</protein>
<evidence type="ECO:0000256" key="1">
    <source>
        <dbReference type="SAM" id="MobiDB-lite"/>
    </source>
</evidence>
<name>A0A6A5RMB5_9PLEO</name>
<dbReference type="RefSeq" id="XP_033449813.1">
    <property type="nucleotide sequence ID" value="XM_033589963.1"/>
</dbReference>
<evidence type="ECO:0000313" key="2">
    <source>
        <dbReference type="EMBL" id="KAF1929565.1"/>
    </source>
</evidence>
<gene>
    <name evidence="2" type="ORF">M421DRAFT_389290</name>
</gene>